<dbReference type="SUPFAM" id="SSF51658">
    <property type="entry name" value="Xylose isomerase-like"/>
    <property type="match status" value="1"/>
</dbReference>
<evidence type="ECO:0000313" key="4">
    <source>
        <dbReference type="Proteomes" id="UP000290819"/>
    </source>
</evidence>
<proteinExistence type="predicted"/>
<protein>
    <recommendedName>
        <fullName evidence="2">Xylose isomerase-like TIM barrel domain-containing protein</fullName>
    </recommendedName>
</protein>
<evidence type="ECO:0000259" key="2">
    <source>
        <dbReference type="Pfam" id="PF01261"/>
    </source>
</evidence>
<dbReference type="OrthoDB" id="9786584at2"/>
<organism evidence="3 4">
    <name type="scientific">Bradyrhizobium betae</name>
    <dbReference type="NCBI Taxonomy" id="244734"/>
    <lineage>
        <taxon>Bacteria</taxon>
        <taxon>Pseudomonadati</taxon>
        <taxon>Pseudomonadota</taxon>
        <taxon>Alphaproteobacteria</taxon>
        <taxon>Hyphomicrobiales</taxon>
        <taxon>Nitrobacteraceae</taxon>
        <taxon>Bradyrhizobium</taxon>
    </lineage>
</organism>
<feature type="domain" description="Xylose isomerase-like TIM barrel" evidence="2">
    <location>
        <begin position="34"/>
        <end position="268"/>
    </location>
</feature>
<evidence type="ECO:0000313" key="3">
    <source>
        <dbReference type="EMBL" id="RXT54253.1"/>
    </source>
</evidence>
<accession>A0A4Q1VS07</accession>
<dbReference type="RefSeq" id="WP_129267597.1">
    <property type="nucleotide sequence ID" value="NZ_MZXW01000004.1"/>
</dbReference>
<dbReference type="InterPro" id="IPR050417">
    <property type="entry name" value="Sugar_Epim/Isomerase"/>
</dbReference>
<dbReference type="PANTHER" id="PTHR43489">
    <property type="entry name" value="ISOMERASE"/>
    <property type="match status" value="1"/>
</dbReference>
<dbReference type="AlphaFoldDB" id="A0A4Q1VS07"/>
<keyword evidence="4" id="KW-1185">Reference proteome</keyword>
<dbReference type="GO" id="GO:0016853">
    <property type="term" value="F:isomerase activity"/>
    <property type="evidence" value="ECO:0007669"/>
    <property type="project" value="UniProtKB-KW"/>
</dbReference>
<dbReference type="Pfam" id="PF01261">
    <property type="entry name" value="AP_endonuc_2"/>
    <property type="match status" value="1"/>
</dbReference>
<evidence type="ECO:0000256" key="1">
    <source>
        <dbReference type="ARBA" id="ARBA00023235"/>
    </source>
</evidence>
<dbReference type="EMBL" id="MZXW01000004">
    <property type="protein sequence ID" value="RXT54253.1"/>
    <property type="molecule type" value="Genomic_DNA"/>
</dbReference>
<dbReference type="Gene3D" id="3.20.20.150">
    <property type="entry name" value="Divalent-metal-dependent TIM barrel enzymes"/>
    <property type="match status" value="1"/>
</dbReference>
<comment type="caution">
    <text evidence="3">The sequence shown here is derived from an EMBL/GenBank/DDBJ whole genome shotgun (WGS) entry which is preliminary data.</text>
</comment>
<sequence>MSWTLRYAPHLGYKDPGEPLFSALAGPDPVSHVKFARERGMGGILYPWAASRSPEERDRVAAALVEFGLDCGCIASTPRDAIMEGIWVAPDSDAVLVEHVSSALRVAKSLGSRTLVVLVRGRDGLSRPVMWDRAADRLRRIADLAGRQDVILSIEPMIVIPDMLLRTFSEAVEFAQEVDHPGVKLTFDTGHVFQMGDDLLPTFVDAYDHINTLQLADMPGRMEVGAGEINFVSLLAHAIRRGYDGLVELEHQWSQPGVSGEQNGLEMLSSVDLAAKKAAQG</sequence>
<keyword evidence="1" id="KW-0413">Isomerase</keyword>
<gene>
    <name evidence="3" type="ORF">B5V03_02095</name>
</gene>
<reference evidence="3 4" key="1">
    <citation type="submission" date="2017-03" db="EMBL/GenBank/DDBJ databases">
        <authorList>
            <person name="Safronova V.I."/>
            <person name="Sazanova A.L."/>
            <person name="Chirak E.R."/>
        </authorList>
    </citation>
    <scope>NUCLEOTIDE SEQUENCE [LARGE SCALE GENOMIC DNA]</scope>
    <source>
        <strain evidence="3 4">Opo-243</strain>
    </source>
</reference>
<name>A0A4Q1VS07_9BRAD</name>
<dbReference type="Proteomes" id="UP000290819">
    <property type="component" value="Unassembled WGS sequence"/>
</dbReference>
<dbReference type="InterPro" id="IPR036237">
    <property type="entry name" value="Xyl_isomerase-like_sf"/>
</dbReference>
<dbReference type="InterPro" id="IPR013022">
    <property type="entry name" value="Xyl_isomerase-like_TIM-brl"/>
</dbReference>